<comment type="caution">
    <text evidence="2">The sequence shown here is derived from an EMBL/GenBank/DDBJ whole genome shotgun (WGS) entry which is preliminary data.</text>
</comment>
<dbReference type="AlphaFoldDB" id="A0A918TYK7"/>
<evidence type="ECO:0000256" key="1">
    <source>
        <dbReference type="SAM" id="MobiDB-lite"/>
    </source>
</evidence>
<name>A0A918TYK7_STRCJ</name>
<protein>
    <submittedName>
        <fullName evidence="2">Uncharacterized protein</fullName>
    </submittedName>
</protein>
<evidence type="ECO:0000313" key="3">
    <source>
        <dbReference type="Proteomes" id="UP000646244"/>
    </source>
</evidence>
<reference evidence="2" key="2">
    <citation type="submission" date="2020-09" db="EMBL/GenBank/DDBJ databases">
        <authorList>
            <person name="Sun Q."/>
            <person name="Ohkuma M."/>
        </authorList>
    </citation>
    <scope>NUCLEOTIDE SEQUENCE</scope>
    <source>
        <strain evidence="2">JCM 4633</strain>
    </source>
</reference>
<feature type="region of interest" description="Disordered" evidence="1">
    <location>
        <begin position="78"/>
        <end position="98"/>
    </location>
</feature>
<sequence length="128" mass="13622">MTEMSTYKAARKRADDTARLLREALKSLGVREADVRDIRGTVTASGYSRVVVGALSLQAADKLADSLIEGQLRERKARQRAGWSSVRDGLGPRTGRGTRAVIHGENLARTCGAITGSSTSAAPRTGKP</sequence>
<dbReference type="EMBL" id="BMVB01000029">
    <property type="protein sequence ID" value="GHC70286.1"/>
    <property type="molecule type" value="Genomic_DNA"/>
</dbReference>
<dbReference type="Proteomes" id="UP000646244">
    <property type="component" value="Unassembled WGS sequence"/>
</dbReference>
<reference evidence="2" key="1">
    <citation type="journal article" date="2014" name="Int. J. Syst. Evol. Microbiol.">
        <title>Complete genome sequence of Corynebacterium casei LMG S-19264T (=DSM 44701T), isolated from a smear-ripened cheese.</title>
        <authorList>
            <consortium name="US DOE Joint Genome Institute (JGI-PGF)"/>
            <person name="Walter F."/>
            <person name="Albersmeier A."/>
            <person name="Kalinowski J."/>
            <person name="Ruckert C."/>
        </authorList>
    </citation>
    <scope>NUCLEOTIDE SEQUENCE</scope>
    <source>
        <strain evidence="2">JCM 4633</strain>
    </source>
</reference>
<proteinExistence type="predicted"/>
<gene>
    <name evidence="2" type="ORF">GCM10010507_56360</name>
</gene>
<organism evidence="2 3">
    <name type="scientific">Streptomyces cinnamoneus</name>
    <name type="common">Streptoverticillium cinnamoneum</name>
    <dbReference type="NCBI Taxonomy" id="53446"/>
    <lineage>
        <taxon>Bacteria</taxon>
        <taxon>Bacillati</taxon>
        <taxon>Actinomycetota</taxon>
        <taxon>Actinomycetes</taxon>
        <taxon>Kitasatosporales</taxon>
        <taxon>Streptomycetaceae</taxon>
        <taxon>Streptomyces</taxon>
        <taxon>Streptomyces cinnamoneus group</taxon>
    </lineage>
</organism>
<accession>A0A918TYK7</accession>
<evidence type="ECO:0000313" key="2">
    <source>
        <dbReference type="EMBL" id="GHC70286.1"/>
    </source>
</evidence>